<dbReference type="Proteomes" id="UP000674938">
    <property type="component" value="Unassembled WGS sequence"/>
</dbReference>
<organism evidence="1 2">
    <name type="scientific">Vagococcus allomyrinae</name>
    <dbReference type="NCBI Taxonomy" id="2794353"/>
    <lineage>
        <taxon>Bacteria</taxon>
        <taxon>Bacillati</taxon>
        <taxon>Bacillota</taxon>
        <taxon>Bacilli</taxon>
        <taxon>Lactobacillales</taxon>
        <taxon>Enterococcaceae</taxon>
        <taxon>Vagococcus</taxon>
    </lineage>
</organism>
<evidence type="ECO:0000313" key="1">
    <source>
        <dbReference type="EMBL" id="MBP1041692.1"/>
    </source>
</evidence>
<accession>A0A940P5B5</accession>
<name>A0A940P5B5_9ENTE</name>
<dbReference type="InterPro" id="IPR036291">
    <property type="entry name" value="NAD(P)-bd_dom_sf"/>
</dbReference>
<dbReference type="SUPFAM" id="SSF51735">
    <property type="entry name" value="NAD(P)-binding Rossmann-fold domains"/>
    <property type="match status" value="1"/>
</dbReference>
<gene>
    <name evidence="1" type="ORF">I6N95_11800</name>
</gene>
<comment type="caution">
    <text evidence="1">The sequence shown here is derived from an EMBL/GenBank/DDBJ whole genome shotgun (WGS) entry which is preliminary data.</text>
</comment>
<sequence length="293" mass="33364">MTNILVFGGTRYFGKKTVEHFIKQGYEVTIATRGHLQDHFGNQVKRIIVDRRDGNHSGWQIIGATDWDIVFDNICYTESEARIALEHLVTVDHYLVTSSLAVYQGEPGPNGFTEAQFNPVDYSVEKQQEVDYGEGKRQVETFFTNHASFPVTFLRFPVVLDDDDYTERLHFYIRRALKGEDIIFKRDSGHFSFVRAAEIPLAIQFVIDNKVVGPINISSTNSFTTAQFIESLASSTQKELTIVFDPRKELSPFSHYDLAMDASYLAHLGYPVPPLASWLPDLMDRLVVTIKNE</sequence>
<dbReference type="Gene3D" id="3.40.50.720">
    <property type="entry name" value="NAD(P)-binding Rossmann-like Domain"/>
    <property type="match status" value="1"/>
</dbReference>
<dbReference type="EMBL" id="JAEEGA010000007">
    <property type="protein sequence ID" value="MBP1041692.1"/>
    <property type="molecule type" value="Genomic_DNA"/>
</dbReference>
<keyword evidence="2" id="KW-1185">Reference proteome</keyword>
<protein>
    <submittedName>
        <fullName evidence="1">NAD-dependent dehydratase</fullName>
    </submittedName>
</protein>
<evidence type="ECO:0000313" key="2">
    <source>
        <dbReference type="Proteomes" id="UP000674938"/>
    </source>
</evidence>
<proteinExistence type="predicted"/>
<dbReference type="AlphaFoldDB" id="A0A940P5B5"/>
<dbReference type="RefSeq" id="WP_209528009.1">
    <property type="nucleotide sequence ID" value="NZ_JAEEGA010000007.1"/>
</dbReference>
<reference evidence="1" key="1">
    <citation type="submission" date="2020-12" db="EMBL/GenBank/DDBJ databases">
        <title>Vagococcus allomyrinae sp. nov. and Enterococcus lavae sp. nov., isolated from the larvae of Allomyrina dichotoma.</title>
        <authorList>
            <person name="Lee S.D."/>
        </authorList>
    </citation>
    <scope>NUCLEOTIDE SEQUENCE</scope>
    <source>
        <strain evidence="1">BWB3-3</strain>
    </source>
</reference>